<feature type="domain" description="PKD" evidence="1">
    <location>
        <begin position="153"/>
        <end position="203"/>
    </location>
</feature>
<name>A0A3S3RKG5_9FLAO</name>
<dbReference type="InterPro" id="IPR000601">
    <property type="entry name" value="PKD_dom"/>
</dbReference>
<proteinExistence type="predicted"/>
<protein>
    <recommendedName>
        <fullName evidence="1">PKD domain-containing protein</fullName>
    </recommendedName>
</protein>
<dbReference type="Gene3D" id="2.60.40.10">
    <property type="entry name" value="Immunoglobulins"/>
    <property type="match status" value="1"/>
</dbReference>
<sequence>MKKFKILITFVLASIMFGCSDDENSLDSLENVGAPTNVSALFTITQDNTGLVTIAPRGEGVGSYDIYFGDSTAEPSRVFPGKTINHTYAEGVYSVRVIGTTINGKTTEYIHQLTVSFREPENLAVTITPVTGDSFSIDVAAKAEFEAFFEVWFGEGENETPVQFNEGETIKHTYAAIGTYEVKVVAYSGGAATKTFTQNVTITNPLLLPINFESATLNYSLTDFGNASSSVIDNPNASGINTSTRVGKAVKNPGAETWAGTTITLDEVIDFNTFKSIRLKVWSPAAGVKVKLKIENLTDGTINHEIDQFTTVANQWEVLSYNLSAADFSKQYSKVILFFNFDVVGGGDTYYFDDIEQFSSVNPLPVTFEDDVDYNLVGFGSAVGSKVANPDASGINTSANVAKMLKPTGSETWAGVSLPLVAPIDFSVQKKLKVKVWSPAANIPVLLKLEKHNDNSVSIEKSVNTTVANEWEELTFDYTDVVNTTVPYQMVVIFFDFGTSGTGASYYYDDVKQSN</sequence>
<comment type="caution">
    <text evidence="2">The sequence shown here is derived from an EMBL/GenBank/DDBJ whole genome shotgun (WGS) entry which is preliminary data.</text>
</comment>
<dbReference type="InterPro" id="IPR013783">
    <property type="entry name" value="Ig-like_fold"/>
</dbReference>
<dbReference type="AlphaFoldDB" id="A0A3S3RKG5"/>
<dbReference type="InterPro" id="IPR035986">
    <property type="entry name" value="PKD_dom_sf"/>
</dbReference>
<evidence type="ECO:0000259" key="1">
    <source>
        <dbReference type="PROSITE" id="PS50093"/>
    </source>
</evidence>
<keyword evidence="3" id="KW-1185">Reference proteome</keyword>
<accession>A0A3S3RKG5</accession>
<reference evidence="2 3" key="1">
    <citation type="submission" date="2019-01" db="EMBL/GenBank/DDBJ databases">
        <title>Flavobacterium sp. nov.,isolated from freshwater.</title>
        <authorList>
            <person name="Zhang R."/>
            <person name="Du Z.-J."/>
        </authorList>
    </citation>
    <scope>NUCLEOTIDE SEQUENCE [LARGE SCALE GENOMIC DNA]</scope>
    <source>
        <strain evidence="2 3">1E403</strain>
    </source>
</reference>
<dbReference type="SUPFAM" id="SSF49299">
    <property type="entry name" value="PKD domain"/>
    <property type="match status" value="1"/>
</dbReference>
<gene>
    <name evidence="2" type="ORF">EPI11_06245</name>
</gene>
<dbReference type="PROSITE" id="PS51257">
    <property type="entry name" value="PROKAR_LIPOPROTEIN"/>
    <property type="match status" value="1"/>
</dbReference>
<dbReference type="RefSeq" id="WP_128389085.1">
    <property type="nucleotide sequence ID" value="NZ_SBII01000003.1"/>
</dbReference>
<organism evidence="2 3">
    <name type="scientific">Flavobacterium cerinum</name>
    <dbReference type="NCBI Taxonomy" id="2502784"/>
    <lineage>
        <taxon>Bacteria</taxon>
        <taxon>Pseudomonadati</taxon>
        <taxon>Bacteroidota</taxon>
        <taxon>Flavobacteriia</taxon>
        <taxon>Flavobacteriales</taxon>
        <taxon>Flavobacteriaceae</taxon>
        <taxon>Flavobacterium</taxon>
    </lineage>
</organism>
<dbReference type="Gene3D" id="2.60.120.260">
    <property type="entry name" value="Galactose-binding domain-like"/>
    <property type="match status" value="2"/>
</dbReference>
<dbReference type="PROSITE" id="PS50093">
    <property type="entry name" value="PKD"/>
    <property type="match status" value="1"/>
</dbReference>
<evidence type="ECO:0000313" key="2">
    <source>
        <dbReference type="EMBL" id="RWX01548.1"/>
    </source>
</evidence>
<dbReference type="OrthoDB" id="5381604at2"/>
<evidence type="ECO:0000313" key="3">
    <source>
        <dbReference type="Proteomes" id="UP000287527"/>
    </source>
</evidence>
<dbReference type="EMBL" id="SBII01000003">
    <property type="protein sequence ID" value="RWX01548.1"/>
    <property type="molecule type" value="Genomic_DNA"/>
</dbReference>
<dbReference type="Proteomes" id="UP000287527">
    <property type="component" value="Unassembled WGS sequence"/>
</dbReference>